<comment type="caution">
    <text evidence="2">The sequence shown here is derived from an EMBL/GenBank/DDBJ whole genome shotgun (WGS) entry which is preliminary data.</text>
</comment>
<feature type="compositionally biased region" description="Basic and acidic residues" evidence="1">
    <location>
        <begin position="178"/>
        <end position="207"/>
    </location>
</feature>
<feature type="compositionally biased region" description="Polar residues" evidence="1">
    <location>
        <begin position="230"/>
        <end position="259"/>
    </location>
</feature>
<accession>A0AA88IFC3</accession>
<feature type="compositionally biased region" description="Basic residues" evidence="1">
    <location>
        <begin position="159"/>
        <end position="168"/>
    </location>
</feature>
<feature type="region of interest" description="Disordered" evidence="1">
    <location>
        <begin position="139"/>
        <end position="260"/>
    </location>
</feature>
<feature type="compositionally biased region" description="Basic and acidic residues" evidence="1">
    <location>
        <begin position="383"/>
        <end position="392"/>
    </location>
</feature>
<feature type="region of interest" description="Disordered" evidence="1">
    <location>
        <begin position="383"/>
        <end position="486"/>
    </location>
</feature>
<dbReference type="EMBL" id="JAVRJZ010000002">
    <property type="protein sequence ID" value="KAK2726189.1"/>
    <property type="molecule type" value="Genomic_DNA"/>
</dbReference>
<name>A0AA88IFC3_ARTSF</name>
<feature type="region of interest" description="Disordered" evidence="1">
    <location>
        <begin position="1"/>
        <end position="25"/>
    </location>
</feature>
<feature type="compositionally biased region" description="Basic residues" evidence="1">
    <location>
        <begin position="453"/>
        <end position="463"/>
    </location>
</feature>
<feature type="compositionally biased region" description="Basic residues" evidence="1">
    <location>
        <begin position="213"/>
        <end position="223"/>
    </location>
</feature>
<proteinExistence type="predicted"/>
<feature type="compositionally biased region" description="Basic and acidic residues" evidence="1">
    <location>
        <begin position="139"/>
        <end position="158"/>
    </location>
</feature>
<gene>
    <name evidence="2" type="ORF">QYM36_000590</name>
</gene>
<dbReference type="AlphaFoldDB" id="A0AA88IFC3"/>
<feature type="compositionally biased region" description="Polar residues" evidence="1">
    <location>
        <begin position="1"/>
        <end position="15"/>
    </location>
</feature>
<evidence type="ECO:0000313" key="3">
    <source>
        <dbReference type="Proteomes" id="UP001187531"/>
    </source>
</evidence>
<protein>
    <submittedName>
        <fullName evidence="2">Uncharacterized protein</fullName>
    </submittedName>
</protein>
<evidence type="ECO:0000313" key="2">
    <source>
        <dbReference type="EMBL" id="KAK2726189.1"/>
    </source>
</evidence>
<feature type="compositionally biased region" description="Basic residues" evidence="1">
    <location>
        <begin position="399"/>
        <end position="408"/>
    </location>
</feature>
<feature type="region of interest" description="Disordered" evidence="1">
    <location>
        <begin position="95"/>
        <end position="114"/>
    </location>
</feature>
<keyword evidence="3" id="KW-1185">Reference proteome</keyword>
<feature type="compositionally biased region" description="Basic and acidic residues" evidence="1">
    <location>
        <begin position="95"/>
        <end position="111"/>
    </location>
</feature>
<evidence type="ECO:0000256" key="1">
    <source>
        <dbReference type="SAM" id="MobiDB-lite"/>
    </source>
</evidence>
<reference evidence="2" key="1">
    <citation type="submission" date="2023-07" db="EMBL/GenBank/DDBJ databases">
        <title>Chromosome-level genome assembly of Artemia franciscana.</title>
        <authorList>
            <person name="Jo E."/>
        </authorList>
    </citation>
    <scope>NUCLEOTIDE SEQUENCE</scope>
    <source>
        <tissue evidence="2">Whole body</tissue>
    </source>
</reference>
<feature type="compositionally biased region" description="Basic and acidic residues" evidence="1">
    <location>
        <begin position="418"/>
        <end position="447"/>
    </location>
</feature>
<dbReference type="Proteomes" id="UP001187531">
    <property type="component" value="Unassembled WGS sequence"/>
</dbReference>
<sequence>MEGTGPSTFEETFSPRSMKGQEAAALGAGPIACEETFSLSLEKHYTNTRGALECVVNIKVEICSNKAKEKVGKNKMKEGNEEIRKEFLVNTKELQKESEEMKTQSKAKEVAEPAVETLAAKTMKRQERTAVEEDAQRIKELGIDAKKEENLPEKYVKEKSKRSAKRAAAKSGTSQNGKKVEEKPIAEDCNKEGFRKDFQKVGPKKLDATLPKLSRKDKKKLKKQKENDQTKSAASKTEGTGPSTCEDTFSLSLEQQSAKGQGALESAVDIKVDNCSNEAGKILREYSQTRDNPVNESRNVSQSYWLMMEKINKNKTKEGNKEFRQEFFVNSKESQKESAEMTIQSNAKELAEPAVETLAAKTMKRQEATAVEEDAQRIKELGIAAKKEENLPEKYVTAKSKRSAKRAAAKSGPSQNGKKVEEKPIAEDCNKEGFREDFQKVGPKKLDATLPKLSRKDKKKLKKQKENDQTNSASSKTEGIGPSTCEDTFSLSLEQQSAKGQGALESAVDIKVENCSNEAGKILREYSQTRDNPVNESRNVSQSYWLMMEKINKNKTKEGNKEFRQEFFVNSKESQKE</sequence>
<organism evidence="2 3">
    <name type="scientific">Artemia franciscana</name>
    <name type="common">Brine shrimp</name>
    <name type="synonym">Artemia sanfranciscana</name>
    <dbReference type="NCBI Taxonomy" id="6661"/>
    <lineage>
        <taxon>Eukaryota</taxon>
        <taxon>Metazoa</taxon>
        <taxon>Ecdysozoa</taxon>
        <taxon>Arthropoda</taxon>
        <taxon>Crustacea</taxon>
        <taxon>Branchiopoda</taxon>
        <taxon>Anostraca</taxon>
        <taxon>Artemiidae</taxon>
        <taxon>Artemia</taxon>
    </lineage>
</organism>